<dbReference type="PANTHER" id="PTHR33755">
    <property type="entry name" value="TOXIN PARE1-RELATED"/>
    <property type="match status" value="1"/>
</dbReference>
<name>A0ABS8XGA4_9BURK</name>
<sequence length="97" mass="10961">MNTRFTAAAARELLAALQRYRDEAGVPVAEHFDDSVRHALTRLLQMPELGSPAPAGLRTWPLRRFPYTLVYRVEAMEVVVIAVAHQRRAAGYWAERG</sequence>
<keyword evidence="4" id="KW-1185">Reference proteome</keyword>
<evidence type="ECO:0000313" key="3">
    <source>
        <dbReference type="EMBL" id="MCE4537554.1"/>
    </source>
</evidence>
<dbReference type="InterPro" id="IPR007712">
    <property type="entry name" value="RelE/ParE_toxin"/>
</dbReference>
<dbReference type="RefSeq" id="WP_233391545.1">
    <property type="nucleotide sequence ID" value="NZ_JAJTWT010000003.1"/>
</dbReference>
<gene>
    <name evidence="3" type="ORF">LXT12_09865</name>
</gene>
<dbReference type="EMBL" id="JAJTWT010000003">
    <property type="protein sequence ID" value="MCE4537554.1"/>
    <property type="molecule type" value="Genomic_DNA"/>
</dbReference>
<comment type="caution">
    <text evidence="3">The sequence shown here is derived from an EMBL/GenBank/DDBJ whole genome shotgun (WGS) entry which is preliminary data.</text>
</comment>
<evidence type="ECO:0000256" key="2">
    <source>
        <dbReference type="ARBA" id="ARBA00022649"/>
    </source>
</evidence>
<dbReference type="Gene3D" id="3.30.2310.20">
    <property type="entry name" value="RelE-like"/>
    <property type="match status" value="1"/>
</dbReference>
<protein>
    <submittedName>
        <fullName evidence="3">Type II toxin-antitoxin system RelE/ParE family toxin</fullName>
    </submittedName>
</protein>
<accession>A0ABS8XGA4</accession>
<organism evidence="3 4">
    <name type="scientific">Pelomonas caseinilytica</name>
    <dbReference type="NCBI Taxonomy" id="2906763"/>
    <lineage>
        <taxon>Bacteria</taxon>
        <taxon>Pseudomonadati</taxon>
        <taxon>Pseudomonadota</taxon>
        <taxon>Betaproteobacteria</taxon>
        <taxon>Burkholderiales</taxon>
        <taxon>Sphaerotilaceae</taxon>
        <taxon>Roseateles</taxon>
    </lineage>
</organism>
<dbReference type="Pfam" id="PF05016">
    <property type="entry name" value="ParE_toxin"/>
    <property type="match status" value="1"/>
</dbReference>
<comment type="similarity">
    <text evidence="1">Belongs to the RelE toxin family.</text>
</comment>
<dbReference type="InterPro" id="IPR051803">
    <property type="entry name" value="TA_system_RelE-like_toxin"/>
</dbReference>
<dbReference type="PANTHER" id="PTHR33755:SF8">
    <property type="entry name" value="TOXIN PARE2"/>
    <property type="match status" value="1"/>
</dbReference>
<dbReference type="InterPro" id="IPR035093">
    <property type="entry name" value="RelE/ParE_toxin_dom_sf"/>
</dbReference>
<evidence type="ECO:0000313" key="4">
    <source>
        <dbReference type="Proteomes" id="UP001201463"/>
    </source>
</evidence>
<keyword evidence="2" id="KW-1277">Toxin-antitoxin system</keyword>
<proteinExistence type="inferred from homology"/>
<reference evidence="3 4" key="1">
    <citation type="submission" date="2021-12" db="EMBL/GenBank/DDBJ databases">
        <title>Genome seq of p7.</title>
        <authorList>
            <person name="Seo T."/>
        </authorList>
    </citation>
    <scope>NUCLEOTIDE SEQUENCE [LARGE SCALE GENOMIC DNA]</scope>
    <source>
        <strain evidence="3 4">P7</strain>
    </source>
</reference>
<evidence type="ECO:0000256" key="1">
    <source>
        <dbReference type="ARBA" id="ARBA00006226"/>
    </source>
</evidence>
<dbReference type="Proteomes" id="UP001201463">
    <property type="component" value="Unassembled WGS sequence"/>
</dbReference>